<organism evidence="1 2">
    <name type="scientific">Natronocella acetinitrilica</name>
    <dbReference type="NCBI Taxonomy" id="414046"/>
    <lineage>
        <taxon>Bacteria</taxon>
        <taxon>Pseudomonadati</taxon>
        <taxon>Pseudomonadota</taxon>
        <taxon>Gammaproteobacteria</taxon>
        <taxon>Chromatiales</taxon>
        <taxon>Ectothiorhodospiraceae</taxon>
        <taxon>Natronocella</taxon>
    </lineage>
</organism>
<evidence type="ECO:0000313" key="1">
    <source>
        <dbReference type="EMBL" id="MCP1674502.1"/>
    </source>
</evidence>
<dbReference type="EMBL" id="JALJXV010000003">
    <property type="protein sequence ID" value="MCP1674502.1"/>
    <property type="molecule type" value="Genomic_DNA"/>
</dbReference>
<gene>
    <name evidence="1" type="ORF">J2T57_001604</name>
</gene>
<accession>A0AAE3G5Z7</accession>
<keyword evidence="2" id="KW-1185">Reference proteome</keyword>
<sequence length="76" mass="8028">MLNTHPPSAPSGADRLAVFEALAGMTLEGGLRRVAGEILREIESTGLPSVARLVAHWREVPGLEGFASATESRLFG</sequence>
<comment type="caution">
    <text evidence="1">The sequence shown here is derived from an EMBL/GenBank/DDBJ whole genome shotgun (WGS) entry which is preliminary data.</text>
</comment>
<dbReference type="RefSeq" id="WP_253476542.1">
    <property type="nucleotide sequence ID" value="NZ_JALJXV010000003.1"/>
</dbReference>
<dbReference type="Proteomes" id="UP001205843">
    <property type="component" value="Unassembled WGS sequence"/>
</dbReference>
<evidence type="ECO:0000313" key="2">
    <source>
        <dbReference type="Proteomes" id="UP001205843"/>
    </source>
</evidence>
<protein>
    <submittedName>
        <fullName evidence="1">Uncharacterized protein</fullName>
    </submittedName>
</protein>
<dbReference type="AlphaFoldDB" id="A0AAE3G5Z7"/>
<name>A0AAE3G5Z7_9GAMM</name>
<reference evidence="1" key="1">
    <citation type="submission" date="2022-03" db="EMBL/GenBank/DDBJ databases">
        <title>Genomic Encyclopedia of Type Strains, Phase III (KMG-III): the genomes of soil and plant-associated and newly described type strains.</title>
        <authorList>
            <person name="Whitman W."/>
        </authorList>
    </citation>
    <scope>NUCLEOTIDE SEQUENCE</scope>
    <source>
        <strain evidence="1">ANL 6-2</strain>
    </source>
</reference>
<proteinExistence type="predicted"/>